<reference evidence="1 2" key="1">
    <citation type="submission" date="2014-04" db="EMBL/GenBank/DDBJ databases">
        <authorList>
            <consortium name="DOE Joint Genome Institute"/>
            <person name="Kuo A."/>
            <person name="Kohler A."/>
            <person name="Costa M.D."/>
            <person name="Nagy L.G."/>
            <person name="Floudas D."/>
            <person name="Copeland A."/>
            <person name="Barry K.W."/>
            <person name="Cichocki N."/>
            <person name="Veneault-Fourrey C."/>
            <person name="LaButti K."/>
            <person name="Lindquist E.A."/>
            <person name="Lipzen A."/>
            <person name="Lundell T."/>
            <person name="Morin E."/>
            <person name="Murat C."/>
            <person name="Sun H."/>
            <person name="Tunlid A."/>
            <person name="Henrissat B."/>
            <person name="Grigoriev I.V."/>
            <person name="Hibbett D.S."/>
            <person name="Martin F."/>
            <person name="Nordberg H.P."/>
            <person name="Cantor M.N."/>
            <person name="Hua S.X."/>
        </authorList>
    </citation>
    <scope>NUCLEOTIDE SEQUENCE [LARGE SCALE GENOMIC DNA]</scope>
    <source>
        <strain evidence="1 2">441</strain>
    </source>
</reference>
<dbReference type="EMBL" id="KN833751">
    <property type="protein sequence ID" value="KIK21531.1"/>
    <property type="molecule type" value="Genomic_DNA"/>
</dbReference>
<gene>
    <name evidence="1" type="ORF">PISMIDRAFT_681212</name>
</gene>
<organism evidence="1 2">
    <name type="scientific">Pisolithus microcarpus 441</name>
    <dbReference type="NCBI Taxonomy" id="765257"/>
    <lineage>
        <taxon>Eukaryota</taxon>
        <taxon>Fungi</taxon>
        <taxon>Dikarya</taxon>
        <taxon>Basidiomycota</taxon>
        <taxon>Agaricomycotina</taxon>
        <taxon>Agaricomycetes</taxon>
        <taxon>Agaricomycetidae</taxon>
        <taxon>Boletales</taxon>
        <taxon>Sclerodermatineae</taxon>
        <taxon>Pisolithaceae</taxon>
        <taxon>Pisolithus</taxon>
    </lineage>
</organism>
<evidence type="ECO:0000313" key="1">
    <source>
        <dbReference type="EMBL" id="KIK21531.1"/>
    </source>
</evidence>
<accession>A0A0C9YXS4</accession>
<dbReference type="HOGENOM" id="CLU_2672025_0_0_1"/>
<keyword evidence="2" id="KW-1185">Reference proteome</keyword>
<dbReference type="AlphaFoldDB" id="A0A0C9YXS4"/>
<protein>
    <submittedName>
        <fullName evidence="1">Uncharacterized protein</fullName>
    </submittedName>
</protein>
<sequence length="75" mass="8800">MKHRGRNPKKHTRTTRALHYTGFEETTRLRVMYMLDMYISVPPSPYVSARSIAEISDIDSSLCLELDFRANNSHW</sequence>
<evidence type="ECO:0000313" key="2">
    <source>
        <dbReference type="Proteomes" id="UP000054018"/>
    </source>
</evidence>
<name>A0A0C9YXS4_9AGAM</name>
<proteinExistence type="predicted"/>
<reference evidence="2" key="2">
    <citation type="submission" date="2015-01" db="EMBL/GenBank/DDBJ databases">
        <title>Evolutionary Origins and Diversification of the Mycorrhizal Mutualists.</title>
        <authorList>
            <consortium name="DOE Joint Genome Institute"/>
            <consortium name="Mycorrhizal Genomics Consortium"/>
            <person name="Kohler A."/>
            <person name="Kuo A."/>
            <person name="Nagy L.G."/>
            <person name="Floudas D."/>
            <person name="Copeland A."/>
            <person name="Barry K.W."/>
            <person name="Cichocki N."/>
            <person name="Veneault-Fourrey C."/>
            <person name="LaButti K."/>
            <person name="Lindquist E.A."/>
            <person name="Lipzen A."/>
            <person name="Lundell T."/>
            <person name="Morin E."/>
            <person name="Murat C."/>
            <person name="Riley R."/>
            <person name="Ohm R."/>
            <person name="Sun H."/>
            <person name="Tunlid A."/>
            <person name="Henrissat B."/>
            <person name="Grigoriev I.V."/>
            <person name="Hibbett D.S."/>
            <person name="Martin F."/>
        </authorList>
    </citation>
    <scope>NUCLEOTIDE SEQUENCE [LARGE SCALE GENOMIC DNA]</scope>
    <source>
        <strain evidence="2">441</strain>
    </source>
</reference>
<dbReference type="Proteomes" id="UP000054018">
    <property type="component" value="Unassembled WGS sequence"/>
</dbReference>